<dbReference type="SUPFAM" id="SSF46689">
    <property type="entry name" value="Homeodomain-like"/>
    <property type="match status" value="1"/>
</dbReference>
<sequence length="344" mass="38681">MDTGLVGVSSDIQKIRDIIHLISSDASLNVLITGETGVGKEVVARALYESSPRKQSEFVKVNCAAIPDALLESELFGVEQGAYTGANKQRKGKFELADGGVLFLDEIGDMSFHLQAKLLHVLQSGEYNRLGSESNMRSNTWVISATNHNLKQKILAKEFREDLYYRLNMVRINISPLRERPEDIPELITHYTEVYNTKYPNSKTNHLTSETVESLCRYPWPGNVRQLISVLQRILILGCDEEAIDDLRRETIGQQGLTVSDAATPIYGQIMDEIRDIVNKTPDSIGSFSLKTIKKTTSNIVEKEVISQILGMTNWNRTHASKILKISYKTLLTKIDQLEITRPN</sequence>
<protein>
    <recommendedName>
        <fullName evidence="5">Sigma-54 factor interaction domain-containing protein</fullName>
    </recommendedName>
</protein>
<dbReference type="Pfam" id="PF02954">
    <property type="entry name" value="HTH_8"/>
    <property type="match status" value="1"/>
</dbReference>
<evidence type="ECO:0000256" key="4">
    <source>
        <dbReference type="ARBA" id="ARBA00023163"/>
    </source>
</evidence>
<evidence type="ECO:0000259" key="5">
    <source>
        <dbReference type="PROSITE" id="PS50045"/>
    </source>
</evidence>
<dbReference type="InterPro" id="IPR002078">
    <property type="entry name" value="Sigma_54_int"/>
</dbReference>
<dbReference type="InterPro" id="IPR058031">
    <property type="entry name" value="AAA_lid_NorR"/>
</dbReference>
<gene>
    <name evidence="6" type="ORF">DSLASN_27400</name>
</gene>
<dbReference type="PROSITE" id="PS00675">
    <property type="entry name" value="SIGMA54_INTERACT_1"/>
    <property type="match status" value="1"/>
</dbReference>
<dbReference type="InterPro" id="IPR025662">
    <property type="entry name" value="Sigma_54_int_dom_ATP-bd_1"/>
</dbReference>
<accession>A0ABN6F5T4</accession>
<dbReference type="Proteomes" id="UP001320148">
    <property type="component" value="Chromosome"/>
</dbReference>
<evidence type="ECO:0000313" key="7">
    <source>
        <dbReference type="Proteomes" id="UP001320148"/>
    </source>
</evidence>
<dbReference type="PROSITE" id="PS50045">
    <property type="entry name" value="SIGMA54_INTERACT_4"/>
    <property type="match status" value="1"/>
</dbReference>
<dbReference type="InterPro" id="IPR003593">
    <property type="entry name" value="AAA+_ATPase"/>
</dbReference>
<dbReference type="EMBL" id="AP024488">
    <property type="protein sequence ID" value="BCS97108.1"/>
    <property type="molecule type" value="Genomic_DNA"/>
</dbReference>
<keyword evidence="1" id="KW-0547">Nucleotide-binding</keyword>
<dbReference type="SUPFAM" id="SSF52540">
    <property type="entry name" value="P-loop containing nucleoside triphosphate hydrolases"/>
    <property type="match status" value="1"/>
</dbReference>
<name>A0ABN6F5T4_9BACT</name>
<keyword evidence="3" id="KW-0805">Transcription regulation</keyword>
<keyword evidence="4" id="KW-0804">Transcription</keyword>
<dbReference type="RefSeq" id="WP_236888536.1">
    <property type="nucleotide sequence ID" value="NZ_AP024488.1"/>
</dbReference>
<dbReference type="InterPro" id="IPR027417">
    <property type="entry name" value="P-loop_NTPase"/>
</dbReference>
<dbReference type="SMART" id="SM00382">
    <property type="entry name" value="AAA"/>
    <property type="match status" value="1"/>
</dbReference>
<dbReference type="PANTHER" id="PTHR32071:SF57">
    <property type="entry name" value="C4-DICARBOXYLATE TRANSPORT TRANSCRIPTIONAL REGULATORY PROTEIN DCTD"/>
    <property type="match status" value="1"/>
</dbReference>
<keyword evidence="2" id="KW-0067">ATP-binding</keyword>
<feature type="domain" description="Sigma-54 factor interaction" evidence="5">
    <location>
        <begin position="5"/>
        <end position="236"/>
    </location>
</feature>
<evidence type="ECO:0000256" key="3">
    <source>
        <dbReference type="ARBA" id="ARBA00023015"/>
    </source>
</evidence>
<dbReference type="Gene3D" id="1.10.8.60">
    <property type="match status" value="1"/>
</dbReference>
<evidence type="ECO:0000256" key="2">
    <source>
        <dbReference type="ARBA" id="ARBA00022840"/>
    </source>
</evidence>
<dbReference type="InterPro" id="IPR009057">
    <property type="entry name" value="Homeodomain-like_sf"/>
</dbReference>
<dbReference type="PANTHER" id="PTHR32071">
    <property type="entry name" value="TRANSCRIPTIONAL REGULATORY PROTEIN"/>
    <property type="match status" value="1"/>
</dbReference>
<proteinExistence type="predicted"/>
<dbReference type="Pfam" id="PF25601">
    <property type="entry name" value="AAA_lid_14"/>
    <property type="match status" value="1"/>
</dbReference>
<organism evidence="6 7">
    <name type="scientific">Desulfoluna limicola</name>
    <dbReference type="NCBI Taxonomy" id="2810562"/>
    <lineage>
        <taxon>Bacteria</taxon>
        <taxon>Pseudomonadati</taxon>
        <taxon>Thermodesulfobacteriota</taxon>
        <taxon>Desulfobacteria</taxon>
        <taxon>Desulfobacterales</taxon>
        <taxon>Desulfolunaceae</taxon>
        <taxon>Desulfoluna</taxon>
    </lineage>
</organism>
<reference evidence="6 7" key="1">
    <citation type="submission" date="2021-02" db="EMBL/GenBank/DDBJ databases">
        <title>Complete genome of Desulfoluna sp. strain ASN36.</title>
        <authorList>
            <person name="Takahashi A."/>
            <person name="Kojima H."/>
            <person name="Fukui M."/>
        </authorList>
    </citation>
    <scope>NUCLEOTIDE SEQUENCE [LARGE SCALE GENOMIC DNA]</scope>
    <source>
        <strain evidence="6 7">ASN36</strain>
    </source>
</reference>
<dbReference type="Gene3D" id="3.40.50.300">
    <property type="entry name" value="P-loop containing nucleotide triphosphate hydrolases"/>
    <property type="match status" value="1"/>
</dbReference>
<evidence type="ECO:0000256" key="1">
    <source>
        <dbReference type="ARBA" id="ARBA00022741"/>
    </source>
</evidence>
<dbReference type="CDD" id="cd00009">
    <property type="entry name" value="AAA"/>
    <property type="match status" value="1"/>
</dbReference>
<dbReference type="Gene3D" id="1.10.10.60">
    <property type="entry name" value="Homeodomain-like"/>
    <property type="match status" value="1"/>
</dbReference>
<dbReference type="Pfam" id="PF00158">
    <property type="entry name" value="Sigma54_activat"/>
    <property type="match status" value="1"/>
</dbReference>
<dbReference type="InterPro" id="IPR002197">
    <property type="entry name" value="HTH_Fis"/>
</dbReference>
<evidence type="ECO:0000313" key="6">
    <source>
        <dbReference type="EMBL" id="BCS97108.1"/>
    </source>
</evidence>
<keyword evidence="7" id="KW-1185">Reference proteome</keyword>